<gene>
    <name evidence="1" type="ORF">TM448B02573_0011</name>
</gene>
<protein>
    <submittedName>
        <fullName evidence="1">Uncharacterized protein</fullName>
    </submittedName>
</protein>
<accession>A0A6M3XUG4</accession>
<reference evidence="1" key="1">
    <citation type="submission" date="2020-03" db="EMBL/GenBank/DDBJ databases">
        <title>The deep terrestrial virosphere.</title>
        <authorList>
            <person name="Holmfeldt K."/>
            <person name="Nilsson E."/>
            <person name="Simone D."/>
            <person name="Lopez-Fernandez M."/>
            <person name="Wu X."/>
            <person name="de Brujin I."/>
            <person name="Lundin D."/>
            <person name="Andersson A."/>
            <person name="Bertilsson S."/>
            <person name="Dopson M."/>
        </authorList>
    </citation>
    <scope>NUCLEOTIDE SEQUENCE</scope>
    <source>
        <strain evidence="1">TM448B02573</strain>
    </source>
</reference>
<sequence>MANIHCPYCDRDFEIPELEEVKMSEIRGRAKEKVVAVIHLNSYYRCECGKEFRMPSPKSVADVILSIPELVVVDREAELPKYPYPLVTQIAGEKEIVDTWHQVYDKAQQDMLKAGYVKEVKQ</sequence>
<organism evidence="1">
    <name type="scientific">viral metagenome</name>
    <dbReference type="NCBI Taxonomy" id="1070528"/>
    <lineage>
        <taxon>unclassified sequences</taxon>
        <taxon>metagenomes</taxon>
        <taxon>organismal metagenomes</taxon>
    </lineage>
</organism>
<proteinExistence type="predicted"/>
<name>A0A6M3XUG4_9ZZZZ</name>
<evidence type="ECO:0000313" key="1">
    <source>
        <dbReference type="EMBL" id="QJI01477.1"/>
    </source>
</evidence>
<dbReference type="AlphaFoldDB" id="A0A6M3XUG4"/>
<dbReference type="EMBL" id="MT144926">
    <property type="protein sequence ID" value="QJI01477.1"/>
    <property type="molecule type" value="Genomic_DNA"/>
</dbReference>